<name>A0A315W766_GAMAF</name>
<evidence type="ECO:0000259" key="3">
    <source>
        <dbReference type="PROSITE" id="PS50017"/>
    </source>
</evidence>
<evidence type="ECO:0000313" key="4">
    <source>
        <dbReference type="EMBL" id="PWA31869.1"/>
    </source>
</evidence>
<feature type="compositionally biased region" description="Polar residues" evidence="1">
    <location>
        <begin position="225"/>
        <end position="239"/>
    </location>
</feature>
<dbReference type="AlphaFoldDB" id="A0A315W766"/>
<feature type="domain" description="Death" evidence="3">
    <location>
        <begin position="575"/>
        <end position="644"/>
    </location>
</feature>
<protein>
    <recommendedName>
        <fullName evidence="3">Death domain-containing protein</fullName>
    </recommendedName>
</protein>
<accession>A0A315W766</accession>
<evidence type="ECO:0000256" key="2">
    <source>
        <dbReference type="SAM" id="Phobius"/>
    </source>
</evidence>
<keyword evidence="5" id="KW-1185">Reference proteome</keyword>
<evidence type="ECO:0000256" key="1">
    <source>
        <dbReference type="SAM" id="MobiDB-lite"/>
    </source>
</evidence>
<keyword evidence="2" id="KW-1133">Transmembrane helix</keyword>
<dbReference type="Gene3D" id="1.10.533.10">
    <property type="entry name" value="Death Domain, Fas"/>
    <property type="match status" value="1"/>
</dbReference>
<dbReference type="GO" id="GO:0007165">
    <property type="term" value="P:signal transduction"/>
    <property type="evidence" value="ECO:0007669"/>
    <property type="project" value="InterPro"/>
</dbReference>
<reference evidence="4 5" key="1">
    <citation type="journal article" date="2018" name="G3 (Bethesda)">
        <title>A High-Quality Reference Genome for the Invasive Mosquitofish Gambusia affinis Using a Chicago Library.</title>
        <authorList>
            <person name="Hoffberg S.L."/>
            <person name="Troendle N.J."/>
            <person name="Glenn T.C."/>
            <person name="Mahmud O."/>
            <person name="Louha S."/>
            <person name="Chalopin D."/>
            <person name="Bennetzen J.L."/>
            <person name="Mauricio R."/>
        </authorList>
    </citation>
    <scope>NUCLEOTIDE SEQUENCE [LARGE SCALE GENOMIC DNA]</scope>
    <source>
        <strain evidence="4">NE01/NJP1002.9</strain>
        <tissue evidence="4">Muscle</tissue>
    </source>
</reference>
<proteinExistence type="predicted"/>
<dbReference type="Proteomes" id="UP000250572">
    <property type="component" value="Unassembled WGS sequence"/>
</dbReference>
<keyword evidence="2" id="KW-0812">Transmembrane</keyword>
<feature type="region of interest" description="Disordered" evidence="1">
    <location>
        <begin position="209"/>
        <end position="267"/>
    </location>
</feature>
<evidence type="ECO:0000313" key="5">
    <source>
        <dbReference type="Proteomes" id="UP000250572"/>
    </source>
</evidence>
<dbReference type="PROSITE" id="PS50017">
    <property type="entry name" value="DEATH_DOMAIN"/>
    <property type="match status" value="1"/>
</dbReference>
<keyword evidence="2" id="KW-0472">Membrane</keyword>
<dbReference type="InterPro" id="IPR011029">
    <property type="entry name" value="DEATH-like_dom_sf"/>
</dbReference>
<gene>
    <name evidence="4" type="ORF">CCH79_00006439</name>
</gene>
<feature type="non-terminal residue" evidence="4">
    <location>
        <position position="765"/>
    </location>
</feature>
<organism evidence="4 5">
    <name type="scientific">Gambusia affinis</name>
    <name type="common">Western mosquitofish</name>
    <name type="synonym">Heterandria affinis</name>
    <dbReference type="NCBI Taxonomy" id="33528"/>
    <lineage>
        <taxon>Eukaryota</taxon>
        <taxon>Metazoa</taxon>
        <taxon>Chordata</taxon>
        <taxon>Craniata</taxon>
        <taxon>Vertebrata</taxon>
        <taxon>Euteleostomi</taxon>
        <taxon>Actinopterygii</taxon>
        <taxon>Neopterygii</taxon>
        <taxon>Teleostei</taxon>
        <taxon>Neoteleostei</taxon>
        <taxon>Acanthomorphata</taxon>
        <taxon>Ovalentaria</taxon>
        <taxon>Atherinomorphae</taxon>
        <taxon>Cyprinodontiformes</taxon>
        <taxon>Poeciliidae</taxon>
        <taxon>Poeciliinae</taxon>
        <taxon>Gambusia</taxon>
    </lineage>
</organism>
<sequence length="765" mass="84927">MLDDPKSDFNIASSIDDGAVQICILDLQQSHIVPRKCHSALGRQRSEARLICLTAFTEMFCGCIPRRLGGVPLHFAQTPDSKDRITSSAAIMCCRSLLTTHLFKSVLAVVGLMDARPPASPWEWRLGKLEKLKCSSLNDKTASKRSPQAPLSQSFKGPATWLLLAVRESIGTLSDKPPGAIVLDSPCDTLLARVVQCAKDCDKNNWVHAPPANNVNKDPELHTDVSCSRTRGNAESPVTHSCRDQAAGGDGGQPNQPTGYRETGEMSHQRVKGVLLRLSSRGKYAECGMHFYEALPADGCVQSGSSTGSKRADESPERAIWEMKGKEGVSITPLELPFKGGYRKIAPWLFLLISTPRGRIKSSTNISQISVQTIIQKRKNYGTTAKFAKSCMRSKAAPSSMFYRLIFHLSPSSGPKDYPEQVSLSRAIRSAPNTEEFVSTAVPHRPLLNRDPAIVKERNAFQNVPSFTAQDVGHYTISRKSLKAGYLLAFQSHGSYLQHGNPGVKAQGRPGLAQTLQEYSMCSILHSTGRSAQEDTVAEDIGVHQVERLVEMLTSRDCEKLLIALSRPAEDIFQRIDRLSLENNRLNSRAKRDAGWFTDEKSQCRTSLSNWLLKFGEKIYYDRLSRALQHIGRTDIALEVGKNINQDKILNLKRYVEDYKKQVNSLIDLPANPEPQGPKDPHQKGRRIKIEDVSWRDLDLVVKRAPVPTYPKGAQDVALPVLYGILLGLVTCWFLVQRHHRRTSSTDRLLPGETPQAFKQHAANK</sequence>
<dbReference type="InterPro" id="IPR000488">
    <property type="entry name" value="Death_dom"/>
</dbReference>
<dbReference type="CDD" id="cd01670">
    <property type="entry name" value="Death"/>
    <property type="match status" value="1"/>
</dbReference>
<comment type="caution">
    <text evidence="4">The sequence shown here is derived from an EMBL/GenBank/DDBJ whole genome shotgun (WGS) entry which is preliminary data.</text>
</comment>
<dbReference type="EMBL" id="NHOQ01000244">
    <property type="protein sequence ID" value="PWA31869.1"/>
    <property type="molecule type" value="Genomic_DNA"/>
</dbReference>
<feature type="transmembrane region" description="Helical" evidence="2">
    <location>
        <begin position="717"/>
        <end position="736"/>
    </location>
</feature>
<feature type="region of interest" description="Disordered" evidence="1">
    <location>
        <begin position="744"/>
        <end position="765"/>
    </location>
</feature>